<evidence type="ECO:0000256" key="1">
    <source>
        <dbReference type="SAM" id="MobiDB-lite"/>
    </source>
</evidence>
<dbReference type="RefSeq" id="XP_024753629.1">
    <property type="nucleotide sequence ID" value="XM_024893795.1"/>
</dbReference>
<gene>
    <name evidence="2" type="ORF">BBK36DRAFT_1155125</name>
</gene>
<feature type="region of interest" description="Disordered" evidence="1">
    <location>
        <begin position="1"/>
        <end position="40"/>
    </location>
</feature>
<name>A0A2T4BM17_9HYPO</name>
<proteinExistence type="predicted"/>
<feature type="compositionally biased region" description="Low complexity" evidence="1">
    <location>
        <begin position="12"/>
        <end position="33"/>
    </location>
</feature>
<dbReference type="OrthoDB" id="4895753at2759"/>
<evidence type="ECO:0000313" key="2">
    <source>
        <dbReference type="EMBL" id="PTB70309.1"/>
    </source>
</evidence>
<dbReference type="Proteomes" id="UP000241546">
    <property type="component" value="Unassembled WGS sequence"/>
</dbReference>
<dbReference type="GeneID" id="36601913"/>
<reference evidence="3" key="1">
    <citation type="submission" date="2016-07" db="EMBL/GenBank/DDBJ databases">
        <title>Multiple horizontal gene transfer events from other fungi enriched the ability of initially mycotrophic Trichoderma (Ascomycota) to feed on dead plant biomass.</title>
        <authorList>
            <consortium name="DOE Joint Genome Institute"/>
            <person name="Atanasova L."/>
            <person name="Chenthamara K."/>
            <person name="Zhang J."/>
            <person name="Grujic M."/>
            <person name="Henrissat B."/>
            <person name="Kuo A."/>
            <person name="Aerts A."/>
            <person name="Salamov A."/>
            <person name="Lipzen A."/>
            <person name="Labutti K."/>
            <person name="Barry K."/>
            <person name="Miao Y."/>
            <person name="Rahimi M.J."/>
            <person name="Shen Q."/>
            <person name="Grigoriev I.V."/>
            <person name="Kubicek C.P."/>
            <person name="Druzhinina I.S."/>
        </authorList>
    </citation>
    <scope>NUCLEOTIDE SEQUENCE [LARGE SCALE GENOMIC DNA]</scope>
    <source>
        <strain evidence="3">TUCIM 6016</strain>
    </source>
</reference>
<dbReference type="EMBL" id="KZ680207">
    <property type="protein sequence ID" value="PTB70309.1"/>
    <property type="molecule type" value="Genomic_DNA"/>
</dbReference>
<protein>
    <submittedName>
        <fullName evidence="2">Uncharacterized protein</fullName>
    </submittedName>
</protein>
<sequence>MARGQGVDSSNYYSGSRTQGSGRSSYISSSRDSNGTQRPAYWRCCRCSGGWYSYQINDSCPMCQAWRCPNCEYSMS</sequence>
<organism evidence="2 3">
    <name type="scientific">Trichoderma citrinoviride</name>
    <dbReference type="NCBI Taxonomy" id="58853"/>
    <lineage>
        <taxon>Eukaryota</taxon>
        <taxon>Fungi</taxon>
        <taxon>Dikarya</taxon>
        <taxon>Ascomycota</taxon>
        <taxon>Pezizomycotina</taxon>
        <taxon>Sordariomycetes</taxon>
        <taxon>Hypocreomycetidae</taxon>
        <taxon>Hypocreales</taxon>
        <taxon>Hypocreaceae</taxon>
        <taxon>Trichoderma</taxon>
    </lineage>
</organism>
<keyword evidence="3" id="KW-1185">Reference proteome</keyword>
<accession>A0A2T4BM17</accession>
<dbReference type="AlphaFoldDB" id="A0A2T4BM17"/>
<evidence type="ECO:0000313" key="3">
    <source>
        <dbReference type="Proteomes" id="UP000241546"/>
    </source>
</evidence>